<feature type="region of interest" description="Disordered" evidence="1">
    <location>
        <begin position="485"/>
        <end position="508"/>
    </location>
</feature>
<dbReference type="InterPro" id="IPR046784">
    <property type="entry name" value="Eap1"/>
</dbReference>
<feature type="compositionally biased region" description="Low complexity" evidence="1">
    <location>
        <begin position="485"/>
        <end position="497"/>
    </location>
</feature>
<feature type="region of interest" description="Disordered" evidence="1">
    <location>
        <begin position="334"/>
        <end position="354"/>
    </location>
</feature>
<dbReference type="AlphaFoldDB" id="A0AAE0I4Y7"/>
<feature type="compositionally biased region" description="Basic and acidic residues" evidence="1">
    <location>
        <begin position="132"/>
        <end position="153"/>
    </location>
</feature>
<feature type="region of interest" description="Disordered" evidence="1">
    <location>
        <begin position="742"/>
        <end position="818"/>
    </location>
</feature>
<feature type="compositionally biased region" description="Low complexity" evidence="1">
    <location>
        <begin position="660"/>
        <end position="670"/>
    </location>
</feature>
<reference evidence="2" key="2">
    <citation type="submission" date="2023-06" db="EMBL/GenBank/DDBJ databases">
        <authorList>
            <consortium name="Lawrence Berkeley National Laboratory"/>
            <person name="Haridas S."/>
            <person name="Hensen N."/>
            <person name="Bonometti L."/>
            <person name="Westerberg I."/>
            <person name="Brannstrom I.O."/>
            <person name="Guillou S."/>
            <person name="Cros-Aarteil S."/>
            <person name="Calhoun S."/>
            <person name="Kuo A."/>
            <person name="Mondo S."/>
            <person name="Pangilinan J."/>
            <person name="Riley R."/>
            <person name="Labutti K."/>
            <person name="Andreopoulos B."/>
            <person name="Lipzen A."/>
            <person name="Chen C."/>
            <person name="Yanf M."/>
            <person name="Daum C."/>
            <person name="Ng V."/>
            <person name="Clum A."/>
            <person name="Steindorff A."/>
            <person name="Ohm R."/>
            <person name="Martin F."/>
            <person name="Silar P."/>
            <person name="Natvig D."/>
            <person name="Lalanne C."/>
            <person name="Gautier V."/>
            <person name="Ament-Velasquez S.L."/>
            <person name="Kruys A."/>
            <person name="Hutchinson M.I."/>
            <person name="Powell A.J."/>
            <person name="Barry K."/>
            <person name="Miller A.N."/>
            <person name="Grigoriev I.V."/>
            <person name="Debuchy R."/>
            <person name="Gladieux P."/>
            <person name="Thoren M.H."/>
            <person name="Johannesson H."/>
        </authorList>
    </citation>
    <scope>NUCLEOTIDE SEQUENCE</scope>
    <source>
        <strain evidence="2">CBS 118394</strain>
    </source>
</reference>
<evidence type="ECO:0000313" key="3">
    <source>
        <dbReference type="Proteomes" id="UP001283341"/>
    </source>
</evidence>
<evidence type="ECO:0000256" key="1">
    <source>
        <dbReference type="SAM" id="MobiDB-lite"/>
    </source>
</evidence>
<dbReference type="Pfam" id="PF20566">
    <property type="entry name" value="Eap1"/>
    <property type="match status" value="1"/>
</dbReference>
<comment type="caution">
    <text evidence="2">The sequence shown here is derived from an EMBL/GenBank/DDBJ whole genome shotgun (WGS) entry which is preliminary data.</text>
</comment>
<feature type="compositionally biased region" description="Polar residues" evidence="1">
    <location>
        <begin position="88"/>
        <end position="97"/>
    </location>
</feature>
<feature type="compositionally biased region" description="Basic and acidic residues" evidence="1">
    <location>
        <begin position="648"/>
        <end position="658"/>
    </location>
</feature>
<dbReference type="EMBL" id="JAUEDM010000004">
    <property type="protein sequence ID" value="KAK3318536.1"/>
    <property type="molecule type" value="Genomic_DNA"/>
</dbReference>
<accession>A0AAE0I4Y7</accession>
<gene>
    <name evidence="2" type="ORF">B0H66DRAFT_533037</name>
</gene>
<feature type="compositionally biased region" description="Basic and acidic residues" evidence="1">
    <location>
        <begin position="619"/>
        <end position="631"/>
    </location>
</feature>
<sequence>MAARYSAEFLLHLRQSPLCVKPAGLPPAEEWMGPPPETFRNQTKPTNDRIKGPDSLLNQENRRPPLDRNGSRNSANPDEIILGPPKTSFASATSLRNNRIGDADKGLKDTERSDRPVDRFNFRTLNNDPDGANDRYRDTRDGRNNTFRRRGDQDQDSEGWSTVKPRKSFGHEGAERFHGRMGGAGDRFGVGRDDRRPRDRDDRDPGDRRNNRNPDHHTKDKESEPTETTPRRNGLTRGKTDNWYKDSPNSTNEPTLITQRERIDRAKSWRDRIPGDDKPSERQPEKTNDRNYERRWDREQRVEREPEWLDEPAEEKSQGKTAEDFKKFMETMKAASKGVPPPPDNKLLENPNPDPFLELEQKVVSAPAVESGPDKFFEAFGSRGLDVTTPTAEVKEVAKPKGGNKSRFMAFLAPQEEGRPKTEPSTPAVATPGGGPAMDDPPKDDTEKVAFAQLIQKLHRSGLGPPDANNWTPQQSFAGFFDAAAAQSAQKQQPKSAVTSPEPFQQYGGDRREEVRFRLQQQQHPVHDVISPRPQGPPAQPLPVSRPEQALHELVAQRHNMPLQTNNRMPQNTAAVNSNTEFLMRLMQSHRDAPDPPRTEQLMVRMPQPTKQVSVANIPDREQDYQRERSASQRQLRHQQGPPGFLEDQFHPSAEMDNRQQPQQPTQILQRPPPPGLEHHMMPFPMGGGGGGGGVGAQLPPQQRPMIPPPGLVNGPMPPRNMPMPGIFPPNFPAGAFPGPPPPDGFLGPGGPPPRSMQPPPGFLAGPPPPPGFIPPGMGMAGGFQGVPEAGPAGVFGGGMPPFDRRGMMPPGAYRGGP</sequence>
<feature type="region of interest" description="Disordered" evidence="1">
    <location>
        <begin position="524"/>
        <end position="544"/>
    </location>
</feature>
<organism evidence="2 3">
    <name type="scientific">Apodospora peruviana</name>
    <dbReference type="NCBI Taxonomy" id="516989"/>
    <lineage>
        <taxon>Eukaryota</taxon>
        <taxon>Fungi</taxon>
        <taxon>Dikarya</taxon>
        <taxon>Ascomycota</taxon>
        <taxon>Pezizomycotina</taxon>
        <taxon>Sordariomycetes</taxon>
        <taxon>Sordariomycetidae</taxon>
        <taxon>Sordariales</taxon>
        <taxon>Lasiosphaeriaceae</taxon>
        <taxon>Apodospora</taxon>
    </lineage>
</organism>
<feature type="region of interest" description="Disordered" evidence="1">
    <location>
        <begin position="606"/>
        <end position="709"/>
    </location>
</feature>
<name>A0AAE0I4Y7_9PEZI</name>
<feature type="compositionally biased region" description="Basic and acidic residues" evidence="1">
    <location>
        <begin position="169"/>
        <end position="178"/>
    </location>
</feature>
<reference evidence="2" key="1">
    <citation type="journal article" date="2023" name="Mol. Phylogenet. Evol.">
        <title>Genome-scale phylogeny and comparative genomics of the fungal order Sordariales.</title>
        <authorList>
            <person name="Hensen N."/>
            <person name="Bonometti L."/>
            <person name="Westerberg I."/>
            <person name="Brannstrom I.O."/>
            <person name="Guillou S."/>
            <person name="Cros-Aarteil S."/>
            <person name="Calhoun S."/>
            <person name="Haridas S."/>
            <person name="Kuo A."/>
            <person name="Mondo S."/>
            <person name="Pangilinan J."/>
            <person name="Riley R."/>
            <person name="LaButti K."/>
            <person name="Andreopoulos B."/>
            <person name="Lipzen A."/>
            <person name="Chen C."/>
            <person name="Yan M."/>
            <person name="Daum C."/>
            <person name="Ng V."/>
            <person name="Clum A."/>
            <person name="Steindorff A."/>
            <person name="Ohm R.A."/>
            <person name="Martin F."/>
            <person name="Silar P."/>
            <person name="Natvig D.O."/>
            <person name="Lalanne C."/>
            <person name="Gautier V."/>
            <person name="Ament-Velasquez S.L."/>
            <person name="Kruys A."/>
            <person name="Hutchinson M.I."/>
            <person name="Powell A.J."/>
            <person name="Barry K."/>
            <person name="Miller A.N."/>
            <person name="Grigoriev I.V."/>
            <person name="Debuchy R."/>
            <person name="Gladieux P."/>
            <person name="Hiltunen Thoren M."/>
            <person name="Johannesson H."/>
        </authorList>
    </citation>
    <scope>NUCLEOTIDE SEQUENCE</scope>
    <source>
        <strain evidence="2">CBS 118394</strain>
    </source>
</reference>
<feature type="compositionally biased region" description="Basic and acidic residues" evidence="1">
    <location>
        <begin position="259"/>
        <end position="307"/>
    </location>
</feature>
<feature type="compositionally biased region" description="Basic and acidic residues" evidence="1">
    <location>
        <begin position="189"/>
        <end position="224"/>
    </location>
</feature>
<proteinExistence type="predicted"/>
<feature type="compositionally biased region" description="Basic and acidic residues" evidence="1">
    <location>
        <begin position="60"/>
        <end position="70"/>
    </location>
</feature>
<feature type="compositionally biased region" description="Basic and acidic residues" evidence="1">
    <location>
        <begin position="99"/>
        <end position="121"/>
    </location>
</feature>
<dbReference type="Proteomes" id="UP001283341">
    <property type="component" value="Unassembled WGS sequence"/>
</dbReference>
<feature type="region of interest" description="Disordered" evidence="1">
    <location>
        <begin position="415"/>
        <end position="445"/>
    </location>
</feature>
<feature type="region of interest" description="Disordered" evidence="1">
    <location>
        <begin position="23"/>
        <end position="322"/>
    </location>
</feature>
<feature type="compositionally biased region" description="Polar residues" evidence="1">
    <location>
        <begin position="247"/>
        <end position="258"/>
    </location>
</feature>
<feature type="compositionally biased region" description="Gly residues" evidence="1">
    <location>
        <begin position="686"/>
        <end position="696"/>
    </location>
</feature>
<protein>
    <submittedName>
        <fullName evidence="2">Uncharacterized protein</fullName>
    </submittedName>
</protein>
<feature type="compositionally biased region" description="Pro residues" evidence="1">
    <location>
        <begin position="742"/>
        <end position="774"/>
    </location>
</feature>
<keyword evidence="3" id="KW-1185">Reference proteome</keyword>
<evidence type="ECO:0000313" key="2">
    <source>
        <dbReference type="EMBL" id="KAK3318536.1"/>
    </source>
</evidence>